<dbReference type="VEuPathDB" id="FungiDB:QG37_05787"/>
<name>A0A0L0NTB9_CANAR</name>
<gene>
    <name evidence="1" type="ORF">QG37_05787</name>
</gene>
<comment type="caution">
    <text evidence="1">The sequence shown here is derived from an EMBL/GenBank/DDBJ whole genome shotgun (WGS) entry which is preliminary data.</text>
</comment>
<dbReference type="Proteomes" id="UP000037122">
    <property type="component" value="Unassembled WGS sequence"/>
</dbReference>
<sequence length="31" mass="3219">MFVGANAGMEQATRNGCSAAGAMEETVRAWT</sequence>
<dbReference type="EMBL" id="LGST01000041">
    <property type="protein sequence ID" value="KND97406.1"/>
    <property type="molecule type" value="Genomic_DNA"/>
</dbReference>
<organism evidence="1 2">
    <name type="scientific">Candidozyma auris</name>
    <name type="common">Yeast</name>
    <name type="synonym">Candida auris</name>
    <dbReference type="NCBI Taxonomy" id="498019"/>
    <lineage>
        <taxon>Eukaryota</taxon>
        <taxon>Fungi</taxon>
        <taxon>Dikarya</taxon>
        <taxon>Ascomycota</taxon>
        <taxon>Saccharomycotina</taxon>
        <taxon>Pichiomycetes</taxon>
        <taxon>Metschnikowiaceae</taxon>
        <taxon>Candidozyma</taxon>
    </lineage>
</organism>
<protein>
    <submittedName>
        <fullName evidence="1">Uncharacterized protein</fullName>
    </submittedName>
</protein>
<reference evidence="2" key="1">
    <citation type="journal article" date="2015" name="BMC Genomics">
        <title>Draft genome of a commonly misdiagnosed multidrug resistant pathogen Candida auris.</title>
        <authorList>
            <person name="Chatterjee S."/>
            <person name="Alampalli S.V."/>
            <person name="Nageshan R.K."/>
            <person name="Chettiar S.T."/>
            <person name="Joshi S."/>
            <person name="Tatu U.S."/>
        </authorList>
    </citation>
    <scope>NUCLEOTIDE SEQUENCE [LARGE SCALE GENOMIC DNA]</scope>
    <source>
        <strain evidence="2">6684</strain>
    </source>
</reference>
<proteinExistence type="predicted"/>
<evidence type="ECO:0000313" key="1">
    <source>
        <dbReference type="EMBL" id="KND97406.1"/>
    </source>
</evidence>
<evidence type="ECO:0000313" key="2">
    <source>
        <dbReference type="Proteomes" id="UP000037122"/>
    </source>
</evidence>
<accession>A0A0L0NTB9</accession>
<dbReference type="AlphaFoldDB" id="A0A0L0NTB9"/>